<dbReference type="GO" id="GO:0015937">
    <property type="term" value="P:coenzyme A biosynthetic process"/>
    <property type="evidence" value="ECO:0000318"/>
    <property type="project" value="GO_Central"/>
</dbReference>
<sequence length="461" mass="52398">MPTFKMKTKSSGDFTRESNGLHVCKKSSKISKNSLTHTRNLQHKAELDTRTPNAQDADERTNCCQMVDGDNIQFQKHISPSSAMGHTETCSSTIETIFSPILDAIDTEPNIYDYGGKQWRESDLVLPSCGDDDVNDTLRMSCEYSDLFIPDMIVSSSRLLDYEYDESSRFFGDECLLLPFLEDNIQTENRFVDANVEQMMLEEEVLPLLVHFQLIWQGLANLLELREECLREFNFFDAYSTIKQRENEASLAVLPDLLMELDSMSEETRLLTLIEGVLAANIFYWGSRACVDLYHKGTIIEIYRMSRKKMRRPWRVDDFDAFKERMGFGDKKHSFRMLPLARELLRRGTEVVLVANSLPAAKHCDILRGAAEAGGLLMDAMSNTQDNPSEKLSSTPLMVVENVCGRPCIDLRQVSSELAAVAKDADLVILEGMGRALHTNYNARFKCDALKVNTCSCHHWF</sequence>
<gene>
    <name evidence="3" type="ORF">HannXRQ_Chr09g0241391</name>
</gene>
<dbReference type="EMBL" id="CM007898">
    <property type="protein sequence ID" value="OTG13724.1"/>
    <property type="molecule type" value="Genomic_DNA"/>
</dbReference>
<dbReference type="GO" id="GO:0004594">
    <property type="term" value="F:pantothenate kinase activity"/>
    <property type="evidence" value="ECO:0000318"/>
    <property type="project" value="GO_Central"/>
</dbReference>
<dbReference type="Proteomes" id="UP000215914">
    <property type="component" value="Chromosome 9"/>
</dbReference>
<organism evidence="3 4">
    <name type="scientific">Helianthus annuus</name>
    <name type="common">Common sunflower</name>
    <dbReference type="NCBI Taxonomy" id="4232"/>
    <lineage>
        <taxon>Eukaryota</taxon>
        <taxon>Viridiplantae</taxon>
        <taxon>Streptophyta</taxon>
        <taxon>Embryophyta</taxon>
        <taxon>Tracheophyta</taxon>
        <taxon>Spermatophyta</taxon>
        <taxon>Magnoliopsida</taxon>
        <taxon>eudicotyledons</taxon>
        <taxon>Gunneridae</taxon>
        <taxon>Pentapetalae</taxon>
        <taxon>asterids</taxon>
        <taxon>campanulids</taxon>
        <taxon>Asterales</taxon>
        <taxon>Asteraceae</taxon>
        <taxon>Asteroideae</taxon>
        <taxon>Heliantheae alliance</taxon>
        <taxon>Heliantheae</taxon>
        <taxon>Helianthus</taxon>
    </lineage>
</organism>
<dbReference type="GO" id="GO:0005634">
    <property type="term" value="C:nucleus"/>
    <property type="evidence" value="ECO:0000318"/>
    <property type="project" value="GO_Central"/>
</dbReference>
<dbReference type="Pfam" id="PF01937">
    <property type="entry name" value="ARMT1-like_dom"/>
    <property type="match status" value="1"/>
</dbReference>
<accession>A0A251TS42</accession>
<dbReference type="InterPro" id="IPR036075">
    <property type="entry name" value="ARMT-1-like_metal-bd_sf"/>
</dbReference>
<dbReference type="InterPro" id="IPR002791">
    <property type="entry name" value="ARMT1-like_metal-bd"/>
</dbReference>
<reference evidence="4" key="1">
    <citation type="journal article" date="2017" name="Nature">
        <title>The sunflower genome provides insights into oil metabolism, flowering and Asterid evolution.</title>
        <authorList>
            <person name="Badouin H."/>
            <person name="Gouzy J."/>
            <person name="Grassa C.J."/>
            <person name="Murat F."/>
            <person name="Staton S.E."/>
            <person name="Cottret L."/>
            <person name="Lelandais-Briere C."/>
            <person name="Owens G.L."/>
            <person name="Carrere S."/>
            <person name="Mayjonade B."/>
            <person name="Legrand L."/>
            <person name="Gill N."/>
            <person name="Kane N.C."/>
            <person name="Bowers J.E."/>
            <person name="Hubner S."/>
            <person name="Bellec A."/>
            <person name="Berard A."/>
            <person name="Berges H."/>
            <person name="Blanchet N."/>
            <person name="Boniface M.C."/>
            <person name="Brunel D."/>
            <person name="Catrice O."/>
            <person name="Chaidir N."/>
            <person name="Claudel C."/>
            <person name="Donnadieu C."/>
            <person name="Faraut T."/>
            <person name="Fievet G."/>
            <person name="Helmstetter N."/>
            <person name="King M."/>
            <person name="Knapp S.J."/>
            <person name="Lai Z."/>
            <person name="Le Paslier M.C."/>
            <person name="Lippi Y."/>
            <person name="Lorenzon L."/>
            <person name="Mandel J.R."/>
            <person name="Marage G."/>
            <person name="Marchand G."/>
            <person name="Marquand E."/>
            <person name="Bret-Mestries E."/>
            <person name="Morien E."/>
            <person name="Nambeesan S."/>
            <person name="Nguyen T."/>
            <person name="Pegot-Espagnet P."/>
            <person name="Pouilly N."/>
            <person name="Raftis F."/>
            <person name="Sallet E."/>
            <person name="Schiex T."/>
            <person name="Thomas J."/>
            <person name="Vandecasteele C."/>
            <person name="Vares D."/>
            <person name="Vear F."/>
            <person name="Vautrin S."/>
            <person name="Crespi M."/>
            <person name="Mangin B."/>
            <person name="Burke J.M."/>
            <person name="Salse J."/>
            <person name="Munos S."/>
            <person name="Vincourt P."/>
            <person name="Rieseberg L.H."/>
            <person name="Langlade N.B."/>
        </authorList>
    </citation>
    <scope>NUCLEOTIDE SEQUENCE [LARGE SCALE GENOMIC DNA]</scope>
    <source>
        <strain evidence="4">cv. SF193</strain>
    </source>
</reference>
<keyword evidence="4" id="KW-1185">Reference proteome</keyword>
<evidence type="ECO:0000313" key="3">
    <source>
        <dbReference type="EMBL" id="OTG13724.1"/>
    </source>
</evidence>
<comment type="cofactor">
    <cofactor evidence="1">
        <name>Ni(2+)</name>
        <dbReference type="ChEBI" id="CHEBI:49786"/>
    </cofactor>
</comment>
<protein>
    <recommendedName>
        <fullName evidence="2">Damage-control phosphatase ARMT1-like metal-binding domain-containing protein</fullName>
    </recommendedName>
</protein>
<name>A0A251TS42_HELAN</name>
<evidence type="ECO:0000256" key="1">
    <source>
        <dbReference type="ARBA" id="ARBA00001967"/>
    </source>
</evidence>
<dbReference type="SUPFAM" id="SSF111321">
    <property type="entry name" value="AF1104-like"/>
    <property type="match status" value="1"/>
</dbReference>
<dbReference type="Gene3D" id="3.40.50.10880">
    <property type="entry name" value="Uncharacterised protein PF01937, DUF89, domain 3"/>
    <property type="match status" value="1"/>
</dbReference>
<proteinExistence type="predicted"/>
<evidence type="ECO:0000313" key="4">
    <source>
        <dbReference type="Proteomes" id="UP000215914"/>
    </source>
</evidence>
<dbReference type="GO" id="GO:0005829">
    <property type="term" value="C:cytosol"/>
    <property type="evidence" value="ECO:0000318"/>
    <property type="project" value="GO_Central"/>
</dbReference>
<dbReference type="InParanoid" id="A0A251TS42"/>
<dbReference type="STRING" id="4232.A0A251TS42"/>
<dbReference type="AlphaFoldDB" id="A0A251TS42"/>
<feature type="domain" description="Damage-control phosphatase ARMT1-like metal-binding" evidence="2">
    <location>
        <begin position="208"/>
        <end position="457"/>
    </location>
</feature>
<evidence type="ECO:0000259" key="2">
    <source>
        <dbReference type="Pfam" id="PF01937"/>
    </source>
</evidence>